<evidence type="ECO:0000256" key="1">
    <source>
        <dbReference type="ARBA" id="ARBA00001974"/>
    </source>
</evidence>
<keyword evidence="4" id="KW-0560">Oxidoreductase</keyword>
<dbReference type="SUPFAM" id="SSF55424">
    <property type="entry name" value="FAD/NAD-linked reductases, dimerisation (C-terminal) domain"/>
    <property type="match status" value="1"/>
</dbReference>
<dbReference type="Gene3D" id="3.50.50.60">
    <property type="entry name" value="FAD/NAD(P)-binding domain"/>
    <property type="match status" value="2"/>
</dbReference>
<dbReference type="InterPro" id="IPR023753">
    <property type="entry name" value="FAD/NAD-binding_dom"/>
</dbReference>
<reference evidence="8" key="1">
    <citation type="journal article" date="2019" name="Int. J. Syst. Evol. Microbiol.">
        <title>The Global Catalogue of Microorganisms (GCM) 10K type strain sequencing project: providing services to taxonomists for standard genome sequencing and annotation.</title>
        <authorList>
            <consortium name="The Broad Institute Genomics Platform"/>
            <consortium name="The Broad Institute Genome Sequencing Center for Infectious Disease"/>
            <person name="Wu L."/>
            <person name="Ma J."/>
        </authorList>
    </citation>
    <scope>NUCLEOTIDE SEQUENCE [LARGE SCALE GENOMIC DNA]</scope>
    <source>
        <strain evidence="8">CCUG 52478</strain>
    </source>
</reference>
<keyword evidence="2" id="KW-0285">Flavoprotein</keyword>
<evidence type="ECO:0000313" key="8">
    <source>
        <dbReference type="Proteomes" id="UP001597229"/>
    </source>
</evidence>
<feature type="domain" description="Reductase C-terminal" evidence="6">
    <location>
        <begin position="315"/>
        <end position="397"/>
    </location>
</feature>
<dbReference type="Proteomes" id="UP001597229">
    <property type="component" value="Unassembled WGS sequence"/>
</dbReference>
<dbReference type="Gene3D" id="3.30.390.30">
    <property type="match status" value="1"/>
</dbReference>
<evidence type="ECO:0000256" key="4">
    <source>
        <dbReference type="ARBA" id="ARBA00023002"/>
    </source>
</evidence>
<dbReference type="InterPro" id="IPR016156">
    <property type="entry name" value="FAD/NAD-linked_Rdtase_dimer_sf"/>
</dbReference>
<evidence type="ECO:0000259" key="5">
    <source>
        <dbReference type="Pfam" id="PF07992"/>
    </source>
</evidence>
<evidence type="ECO:0000256" key="3">
    <source>
        <dbReference type="ARBA" id="ARBA00022827"/>
    </source>
</evidence>
<protein>
    <submittedName>
        <fullName evidence="7">NAD(P)/FAD-dependent oxidoreductase</fullName>
    </submittedName>
</protein>
<evidence type="ECO:0000259" key="6">
    <source>
        <dbReference type="Pfam" id="PF14759"/>
    </source>
</evidence>
<comment type="caution">
    <text evidence="7">The sequence shown here is derived from an EMBL/GenBank/DDBJ whole genome shotgun (WGS) entry which is preliminary data.</text>
</comment>
<dbReference type="InterPro" id="IPR050446">
    <property type="entry name" value="FAD-oxidoreductase/Apoptosis"/>
</dbReference>
<dbReference type="Pfam" id="PF07992">
    <property type="entry name" value="Pyr_redox_2"/>
    <property type="match status" value="1"/>
</dbReference>
<dbReference type="PANTHER" id="PTHR43557">
    <property type="entry name" value="APOPTOSIS-INDUCING FACTOR 1"/>
    <property type="match status" value="1"/>
</dbReference>
<sequence length="398" mass="42365">MNVVVVGAGLAAANAVSELREQGHTGDIVVVGEEQYLPYERPPLSKGLLLGSAEPDAVFAHDRAWYDEHEVDVRVGTVVTGIDLDRGRVQLGGSDLPYDRLLLATGATPRHLATADASGAPVLHLRTLDDALLLKDRLQGRIAIIGAGWIGLEVASAARQAGAEVTVLESAPLPLQRVLGEELATVFADLHREHGVDLRLGVTVRGVEHAGGKAVVHVEGSADVIADLLLVAVGVTPNDGLASQAGLAVDNGVRVNALLRASDPHVFAAGDVANHDHPVLGTRIRVEHWDTAIQQGKHAARVMLGADEAYTRLPYFFTDQYDLGMEYVGHVDARGYDELVVRGDLGERNASVLWLREGRVLAGMHLNDWDAIDSLRRVVGGEADDAVRDPSVPLADLG</sequence>
<evidence type="ECO:0000256" key="2">
    <source>
        <dbReference type="ARBA" id="ARBA00022630"/>
    </source>
</evidence>
<dbReference type="RefSeq" id="WP_367919068.1">
    <property type="nucleotide sequence ID" value="NZ_BAABAC010000018.1"/>
</dbReference>
<comment type="cofactor">
    <cofactor evidence="1">
        <name>FAD</name>
        <dbReference type="ChEBI" id="CHEBI:57692"/>
    </cofactor>
</comment>
<accession>A0ABW3W6I4</accession>
<dbReference type="InterPro" id="IPR028202">
    <property type="entry name" value="Reductase_C"/>
</dbReference>
<gene>
    <name evidence="7" type="ORF">ACFQ3F_21905</name>
</gene>
<dbReference type="SUPFAM" id="SSF51905">
    <property type="entry name" value="FAD/NAD(P)-binding domain"/>
    <property type="match status" value="2"/>
</dbReference>
<proteinExistence type="predicted"/>
<keyword evidence="3" id="KW-0274">FAD</keyword>
<feature type="domain" description="FAD/NAD(P)-binding" evidence="5">
    <location>
        <begin position="1"/>
        <end position="296"/>
    </location>
</feature>
<organism evidence="7 8">
    <name type="scientific">Nocardioides ginsengisoli</name>
    <dbReference type="NCBI Taxonomy" id="363868"/>
    <lineage>
        <taxon>Bacteria</taxon>
        <taxon>Bacillati</taxon>
        <taxon>Actinomycetota</taxon>
        <taxon>Actinomycetes</taxon>
        <taxon>Propionibacteriales</taxon>
        <taxon>Nocardioidaceae</taxon>
        <taxon>Nocardioides</taxon>
    </lineage>
</organism>
<dbReference type="PANTHER" id="PTHR43557:SF2">
    <property type="entry name" value="RIESKE DOMAIN-CONTAINING PROTEIN-RELATED"/>
    <property type="match status" value="1"/>
</dbReference>
<dbReference type="PRINTS" id="PR00368">
    <property type="entry name" value="FADPNR"/>
</dbReference>
<name>A0ABW3W6I4_9ACTN</name>
<dbReference type="EMBL" id="JBHTLX010000024">
    <property type="protein sequence ID" value="MFD1250462.1"/>
    <property type="molecule type" value="Genomic_DNA"/>
</dbReference>
<dbReference type="PRINTS" id="PR00411">
    <property type="entry name" value="PNDRDTASEI"/>
</dbReference>
<dbReference type="Pfam" id="PF14759">
    <property type="entry name" value="Reductase_C"/>
    <property type="match status" value="1"/>
</dbReference>
<keyword evidence="8" id="KW-1185">Reference proteome</keyword>
<dbReference type="InterPro" id="IPR036188">
    <property type="entry name" value="FAD/NAD-bd_sf"/>
</dbReference>
<evidence type="ECO:0000313" key="7">
    <source>
        <dbReference type="EMBL" id="MFD1250462.1"/>
    </source>
</evidence>